<keyword evidence="2" id="KW-1185">Reference proteome</keyword>
<sequence>MEIQQSLPPKITNSPDRSSACQLRVRLHECRHLLLADQKFRPSRILAMLIPPQRSYLLPFSIFLCSFSWMGLVQSAQAQSTIQEQLRLLEESRLNNEERLISAEGKGVLKRWFVDTDSAEPLQTTDATIDLLYDSSKFLLIINNHFRLQELRVRELVEIGDLVADRIPAGKQWEETNISKTLVLGDGDAIYSAEWLADGSCTGEIDFVFSRQSVLRTAGYPFEHPLHLWKEALNISRIKPEQTKLTPLASGGLIGIESLNTFNLKFYFFGDFGFDLRRVSTQRMDTGLPIREYSFDWGESAGVHYLKRFSSTINLTATNEITREHTIASKKTLEVDFVDFKVNQPIEKNRFLLSHSGIPIGTHFTDNRSQVAGREATLEFDGTRLIPLNRNSPEKAEKQANDG</sequence>
<dbReference type="KEGG" id="ahel:Q31a_44730"/>
<dbReference type="Proteomes" id="UP000318017">
    <property type="component" value="Chromosome"/>
</dbReference>
<organism evidence="1 2">
    <name type="scientific">Aureliella helgolandensis</name>
    <dbReference type="NCBI Taxonomy" id="2527968"/>
    <lineage>
        <taxon>Bacteria</taxon>
        <taxon>Pseudomonadati</taxon>
        <taxon>Planctomycetota</taxon>
        <taxon>Planctomycetia</taxon>
        <taxon>Pirellulales</taxon>
        <taxon>Pirellulaceae</taxon>
        <taxon>Aureliella</taxon>
    </lineage>
</organism>
<name>A0A518GBV2_9BACT</name>
<evidence type="ECO:0000313" key="1">
    <source>
        <dbReference type="EMBL" id="QDV26101.1"/>
    </source>
</evidence>
<proteinExistence type="predicted"/>
<dbReference type="EMBL" id="CP036298">
    <property type="protein sequence ID" value="QDV26101.1"/>
    <property type="molecule type" value="Genomic_DNA"/>
</dbReference>
<evidence type="ECO:0000313" key="2">
    <source>
        <dbReference type="Proteomes" id="UP000318017"/>
    </source>
</evidence>
<protein>
    <submittedName>
        <fullName evidence="1">Uncharacterized protein</fullName>
    </submittedName>
</protein>
<reference evidence="1 2" key="1">
    <citation type="submission" date="2019-02" db="EMBL/GenBank/DDBJ databases">
        <title>Deep-cultivation of Planctomycetes and their phenomic and genomic characterization uncovers novel biology.</title>
        <authorList>
            <person name="Wiegand S."/>
            <person name="Jogler M."/>
            <person name="Boedeker C."/>
            <person name="Pinto D."/>
            <person name="Vollmers J."/>
            <person name="Rivas-Marin E."/>
            <person name="Kohn T."/>
            <person name="Peeters S.H."/>
            <person name="Heuer A."/>
            <person name="Rast P."/>
            <person name="Oberbeckmann S."/>
            <person name="Bunk B."/>
            <person name="Jeske O."/>
            <person name="Meyerdierks A."/>
            <person name="Storesund J.E."/>
            <person name="Kallscheuer N."/>
            <person name="Luecker S."/>
            <person name="Lage O.M."/>
            <person name="Pohl T."/>
            <person name="Merkel B.J."/>
            <person name="Hornburger P."/>
            <person name="Mueller R.-W."/>
            <person name="Bruemmer F."/>
            <person name="Labrenz M."/>
            <person name="Spormann A.M."/>
            <person name="Op den Camp H."/>
            <person name="Overmann J."/>
            <person name="Amann R."/>
            <person name="Jetten M.S.M."/>
            <person name="Mascher T."/>
            <person name="Medema M.H."/>
            <person name="Devos D.P."/>
            <person name="Kaster A.-K."/>
            <person name="Ovreas L."/>
            <person name="Rohde M."/>
            <person name="Galperin M.Y."/>
            <person name="Jogler C."/>
        </authorList>
    </citation>
    <scope>NUCLEOTIDE SEQUENCE [LARGE SCALE GENOMIC DNA]</scope>
    <source>
        <strain evidence="1 2">Q31a</strain>
    </source>
</reference>
<dbReference type="AlphaFoldDB" id="A0A518GBV2"/>
<gene>
    <name evidence="1" type="ORF">Q31a_44730</name>
</gene>
<accession>A0A518GBV2</accession>